<comment type="caution">
    <text evidence="5">The sequence shown here is derived from an EMBL/GenBank/DDBJ whole genome shotgun (WGS) entry which is preliminary data.</text>
</comment>
<keyword evidence="6" id="KW-1185">Reference proteome</keyword>
<dbReference type="PANTHER" id="PTHR44688:SF16">
    <property type="entry name" value="DNA-BINDING TRANSCRIPTIONAL ACTIVATOR DEVR_DOSR"/>
    <property type="match status" value="1"/>
</dbReference>
<name>A0ABT1AH35_9RALS</name>
<evidence type="ECO:0000256" key="2">
    <source>
        <dbReference type="ARBA" id="ARBA00023125"/>
    </source>
</evidence>
<gene>
    <name evidence="5" type="ORF">NG900_05405</name>
</gene>
<sequence length="286" mass="31243">MQSEGLLQAQKALRCRLLDDRNTLPWQPVRDLAAHLLLHLDDPEQCWRLTVEWLRDLLDADRVDGGYALPTQAMYAPLAEATRPGRAVPSLVGEPMNVQDASVAGVWAARGPVVFDDVAEQGHIGTQMRTHLLSIGTRSKLSIALWDAGHPVGLLCADWLEPAQIRTDARIEPLTLLTEAVLGPVLAVAQQIAATVHTGDDTIAPRDTALAVLTPAELRIARMVAKGMTYKEIARELNRSFSTVDHQLRSVREKLGVSSTARLVRCLSEMMTVAPGKADRQLHAVA</sequence>
<dbReference type="PROSITE" id="PS50043">
    <property type="entry name" value="HTH_LUXR_2"/>
    <property type="match status" value="1"/>
</dbReference>
<evidence type="ECO:0000256" key="1">
    <source>
        <dbReference type="ARBA" id="ARBA00023015"/>
    </source>
</evidence>
<dbReference type="Pfam" id="PF01590">
    <property type="entry name" value="GAF"/>
    <property type="match status" value="1"/>
</dbReference>
<dbReference type="RefSeq" id="WP_252677601.1">
    <property type="nucleotide sequence ID" value="NZ_JAMXHT010000002.1"/>
</dbReference>
<dbReference type="EMBL" id="JAMXHT010000002">
    <property type="protein sequence ID" value="MCO5397636.1"/>
    <property type="molecule type" value="Genomic_DNA"/>
</dbReference>
<dbReference type="InterPro" id="IPR000792">
    <property type="entry name" value="Tscrpt_reg_LuxR_C"/>
</dbReference>
<protein>
    <submittedName>
        <fullName evidence="5">Helix-turn-helix transcriptional regulator</fullName>
    </submittedName>
</protein>
<dbReference type="SUPFAM" id="SSF55781">
    <property type="entry name" value="GAF domain-like"/>
    <property type="match status" value="1"/>
</dbReference>
<dbReference type="Proteomes" id="UP001162811">
    <property type="component" value="Unassembled WGS sequence"/>
</dbReference>
<keyword evidence="2" id="KW-0238">DNA-binding</keyword>
<dbReference type="SMART" id="SM00421">
    <property type="entry name" value="HTH_LUXR"/>
    <property type="match status" value="1"/>
</dbReference>
<dbReference type="InterPro" id="IPR029016">
    <property type="entry name" value="GAF-like_dom_sf"/>
</dbReference>
<dbReference type="SUPFAM" id="SSF46894">
    <property type="entry name" value="C-terminal effector domain of the bipartite response regulators"/>
    <property type="match status" value="1"/>
</dbReference>
<feature type="domain" description="HTH luxR-type" evidence="4">
    <location>
        <begin position="206"/>
        <end position="271"/>
    </location>
</feature>
<reference evidence="5" key="2">
    <citation type="journal article" date="2023" name="Front. Microbiol.">
        <title>Ralstonia chuxiongensis sp. nov., Ralstonia mojiangensis sp. nov., and Ralstonia soli sp. nov., isolated from tobacco fields, are three novel species in the family Burkholderiaceae.</title>
        <authorList>
            <person name="Lu C.H."/>
            <person name="Zhang Y.Y."/>
            <person name="Jiang N."/>
            <person name="Chen W."/>
            <person name="Shao X."/>
            <person name="Zhao Z.M."/>
            <person name="Lu W.L."/>
            <person name="Hu X."/>
            <person name="Xi Y.X."/>
            <person name="Zou S.Y."/>
            <person name="Wei Q.J."/>
            <person name="Lin Z.L."/>
            <person name="Gong L."/>
            <person name="Gai X.T."/>
            <person name="Zhang L.Q."/>
            <person name="Li J.Y."/>
            <person name="Jin Y."/>
            <person name="Xia Z.Y."/>
        </authorList>
    </citation>
    <scope>NUCLEOTIDE SEQUENCE</scope>
    <source>
        <strain evidence="5">21MJYT02-11</strain>
    </source>
</reference>
<dbReference type="PRINTS" id="PR00038">
    <property type="entry name" value="HTHLUXR"/>
</dbReference>
<accession>A0ABT1AH35</accession>
<proteinExistence type="predicted"/>
<dbReference type="PROSITE" id="PS00622">
    <property type="entry name" value="HTH_LUXR_1"/>
    <property type="match status" value="1"/>
</dbReference>
<organism evidence="5 6">
    <name type="scientific">Ralstonia soli</name>
    <dbReference type="NCBI Taxonomy" id="2953896"/>
    <lineage>
        <taxon>Bacteria</taxon>
        <taxon>Pseudomonadati</taxon>
        <taxon>Pseudomonadota</taxon>
        <taxon>Betaproteobacteria</taxon>
        <taxon>Burkholderiales</taxon>
        <taxon>Burkholderiaceae</taxon>
        <taxon>Ralstonia</taxon>
    </lineage>
</organism>
<dbReference type="Gene3D" id="1.10.10.10">
    <property type="entry name" value="Winged helix-like DNA-binding domain superfamily/Winged helix DNA-binding domain"/>
    <property type="match status" value="1"/>
</dbReference>
<dbReference type="Gene3D" id="3.30.450.40">
    <property type="match status" value="1"/>
</dbReference>
<dbReference type="CDD" id="cd06170">
    <property type="entry name" value="LuxR_C_like"/>
    <property type="match status" value="1"/>
</dbReference>
<evidence type="ECO:0000259" key="4">
    <source>
        <dbReference type="PROSITE" id="PS50043"/>
    </source>
</evidence>
<evidence type="ECO:0000313" key="6">
    <source>
        <dbReference type="Proteomes" id="UP001162811"/>
    </source>
</evidence>
<keyword evidence="3" id="KW-0804">Transcription</keyword>
<dbReference type="InterPro" id="IPR003018">
    <property type="entry name" value="GAF"/>
</dbReference>
<evidence type="ECO:0000256" key="3">
    <source>
        <dbReference type="ARBA" id="ARBA00023163"/>
    </source>
</evidence>
<dbReference type="PANTHER" id="PTHR44688">
    <property type="entry name" value="DNA-BINDING TRANSCRIPTIONAL ACTIVATOR DEVR_DOSR"/>
    <property type="match status" value="1"/>
</dbReference>
<dbReference type="Pfam" id="PF00196">
    <property type="entry name" value="GerE"/>
    <property type="match status" value="1"/>
</dbReference>
<dbReference type="InterPro" id="IPR036388">
    <property type="entry name" value="WH-like_DNA-bd_sf"/>
</dbReference>
<dbReference type="InterPro" id="IPR016032">
    <property type="entry name" value="Sig_transdc_resp-reg_C-effctor"/>
</dbReference>
<evidence type="ECO:0000313" key="5">
    <source>
        <dbReference type="EMBL" id="MCO5397636.1"/>
    </source>
</evidence>
<keyword evidence="1" id="KW-0805">Transcription regulation</keyword>
<reference evidence="5" key="1">
    <citation type="submission" date="2022-06" db="EMBL/GenBank/DDBJ databases">
        <authorList>
            <person name="Lu C.-H."/>
        </authorList>
    </citation>
    <scope>NUCLEOTIDE SEQUENCE</scope>
    <source>
        <strain evidence="5">21MJYT02-11</strain>
    </source>
</reference>